<protein>
    <submittedName>
        <fullName evidence="1">Uncharacterized protein</fullName>
    </submittedName>
</protein>
<keyword evidence="2" id="KW-1185">Reference proteome</keyword>
<dbReference type="Proteomes" id="UP001230649">
    <property type="component" value="Unassembled WGS sequence"/>
</dbReference>
<proteinExistence type="predicted"/>
<gene>
    <name evidence="1" type="ORF">QFC20_004260</name>
</gene>
<comment type="caution">
    <text evidence="1">The sequence shown here is derived from an EMBL/GenBank/DDBJ whole genome shotgun (WGS) entry which is preliminary data.</text>
</comment>
<sequence length="157" mass="17527">MPGKSNQQEEKPRVFLSPKQTQEVVMDSPMPDLTGNESTGHKRTRSRHSRTSSTLGGSDVLGMVAGTGSIRAVEPMWKGWQVDDQQSGLEMPLFGSVPGGPGAGKEELTRTFPIHVPEKMRQTPRLRNKAVSEDSYLVSRDDLQQHPRLYHQTSRFQ</sequence>
<organism evidence="1 2">
    <name type="scientific">Naganishia adeliensis</name>
    <dbReference type="NCBI Taxonomy" id="92952"/>
    <lineage>
        <taxon>Eukaryota</taxon>
        <taxon>Fungi</taxon>
        <taxon>Dikarya</taxon>
        <taxon>Basidiomycota</taxon>
        <taxon>Agaricomycotina</taxon>
        <taxon>Tremellomycetes</taxon>
        <taxon>Filobasidiales</taxon>
        <taxon>Filobasidiaceae</taxon>
        <taxon>Naganishia</taxon>
    </lineage>
</organism>
<evidence type="ECO:0000313" key="2">
    <source>
        <dbReference type="Proteomes" id="UP001230649"/>
    </source>
</evidence>
<reference evidence="1" key="1">
    <citation type="submission" date="2023-04" db="EMBL/GenBank/DDBJ databases">
        <title>Draft Genome sequencing of Naganishia species isolated from polar environments using Oxford Nanopore Technology.</title>
        <authorList>
            <person name="Leo P."/>
            <person name="Venkateswaran K."/>
        </authorList>
    </citation>
    <scope>NUCLEOTIDE SEQUENCE</scope>
    <source>
        <strain evidence="1">MNA-CCFEE 5262</strain>
    </source>
</reference>
<evidence type="ECO:0000313" key="1">
    <source>
        <dbReference type="EMBL" id="KAJ9105773.1"/>
    </source>
</evidence>
<name>A0ACC2W249_9TREE</name>
<accession>A0ACC2W249</accession>
<dbReference type="EMBL" id="JASBWS010000047">
    <property type="protein sequence ID" value="KAJ9105773.1"/>
    <property type="molecule type" value="Genomic_DNA"/>
</dbReference>